<evidence type="ECO:0000259" key="3">
    <source>
        <dbReference type="PROSITE" id="PS50118"/>
    </source>
</evidence>
<proteinExistence type="predicted"/>
<keyword evidence="1" id="KW-0238">DNA-binding</keyword>
<protein>
    <recommendedName>
        <fullName evidence="3">HMG box domain-containing protein</fullName>
    </recommendedName>
</protein>
<dbReference type="Pfam" id="PF06382">
    <property type="entry name" value="Protamine_like"/>
    <property type="match status" value="1"/>
</dbReference>
<accession>A0A8K0GJR1</accession>
<dbReference type="OrthoDB" id="7675944at2759"/>
<dbReference type="InterPro" id="IPR036910">
    <property type="entry name" value="HMG_box_dom_sf"/>
</dbReference>
<name>A0A8K0GJR1_IGNLU</name>
<feature type="DNA-binding region" description="HMG box" evidence="1">
    <location>
        <begin position="55"/>
        <end position="117"/>
    </location>
</feature>
<sequence length="117" mass="14133">MEQDNREIKKESKKKHRLESKLHRVSDQVRRTSRQQMVQDAKETENVPKKRFRVGKITRNPFFNFLREFRTLNNNLSVIAAAKAAGAIWRSMDQDQKEPYRKQAQNAPKFRRTYRHY</sequence>
<dbReference type="EMBL" id="VTPC01001451">
    <property type="protein sequence ID" value="KAF2901921.1"/>
    <property type="molecule type" value="Genomic_DNA"/>
</dbReference>
<dbReference type="Proteomes" id="UP000801492">
    <property type="component" value="Unassembled WGS sequence"/>
</dbReference>
<feature type="region of interest" description="Disordered" evidence="2">
    <location>
        <begin position="1"/>
        <end position="47"/>
    </location>
</feature>
<feature type="compositionally biased region" description="Basic and acidic residues" evidence="2">
    <location>
        <begin position="1"/>
        <end position="10"/>
    </location>
</feature>
<dbReference type="GO" id="GO:0003677">
    <property type="term" value="F:DNA binding"/>
    <property type="evidence" value="ECO:0007669"/>
    <property type="project" value="UniProtKB-UniRule"/>
</dbReference>
<comment type="caution">
    <text evidence="4">The sequence shown here is derived from an EMBL/GenBank/DDBJ whole genome shotgun (WGS) entry which is preliminary data.</text>
</comment>
<dbReference type="AlphaFoldDB" id="A0A8K0GJR1"/>
<evidence type="ECO:0000313" key="4">
    <source>
        <dbReference type="EMBL" id="KAF2901921.1"/>
    </source>
</evidence>
<feature type="compositionally biased region" description="Basic and acidic residues" evidence="2">
    <location>
        <begin position="19"/>
        <end position="30"/>
    </location>
</feature>
<dbReference type="InterPro" id="IPR024460">
    <property type="entry name" value="Protamine-like"/>
</dbReference>
<dbReference type="PROSITE" id="PS50118">
    <property type="entry name" value="HMG_BOX_2"/>
    <property type="match status" value="1"/>
</dbReference>
<dbReference type="GO" id="GO:0035092">
    <property type="term" value="P:sperm DNA condensation"/>
    <property type="evidence" value="ECO:0007669"/>
    <property type="project" value="InterPro"/>
</dbReference>
<gene>
    <name evidence="4" type="ORF">ILUMI_04266</name>
</gene>
<evidence type="ECO:0000313" key="5">
    <source>
        <dbReference type="Proteomes" id="UP000801492"/>
    </source>
</evidence>
<reference evidence="4" key="1">
    <citation type="submission" date="2019-08" db="EMBL/GenBank/DDBJ databases">
        <title>The genome of the North American firefly Photinus pyralis.</title>
        <authorList>
            <consortium name="Photinus pyralis genome working group"/>
            <person name="Fallon T.R."/>
            <person name="Sander Lower S.E."/>
            <person name="Weng J.-K."/>
        </authorList>
    </citation>
    <scope>NUCLEOTIDE SEQUENCE</scope>
    <source>
        <strain evidence="4">TRF0915ILg1</strain>
        <tissue evidence="4">Whole body</tissue>
    </source>
</reference>
<dbReference type="Gene3D" id="1.10.30.10">
    <property type="entry name" value="High mobility group box domain"/>
    <property type="match status" value="1"/>
</dbReference>
<dbReference type="SUPFAM" id="SSF47095">
    <property type="entry name" value="HMG-box"/>
    <property type="match status" value="1"/>
</dbReference>
<keyword evidence="1" id="KW-0539">Nucleus</keyword>
<feature type="region of interest" description="Disordered" evidence="2">
    <location>
        <begin position="94"/>
        <end position="117"/>
    </location>
</feature>
<evidence type="ECO:0000256" key="1">
    <source>
        <dbReference type="PROSITE-ProRule" id="PRU00267"/>
    </source>
</evidence>
<dbReference type="InterPro" id="IPR009071">
    <property type="entry name" value="HMG_box_dom"/>
</dbReference>
<dbReference type="GO" id="GO:0005634">
    <property type="term" value="C:nucleus"/>
    <property type="evidence" value="ECO:0007669"/>
    <property type="project" value="UniProtKB-UniRule"/>
</dbReference>
<keyword evidence="5" id="KW-1185">Reference proteome</keyword>
<evidence type="ECO:0000256" key="2">
    <source>
        <dbReference type="SAM" id="MobiDB-lite"/>
    </source>
</evidence>
<organism evidence="4 5">
    <name type="scientific">Ignelater luminosus</name>
    <name type="common">Cucubano</name>
    <name type="synonym">Pyrophorus luminosus</name>
    <dbReference type="NCBI Taxonomy" id="2038154"/>
    <lineage>
        <taxon>Eukaryota</taxon>
        <taxon>Metazoa</taxon>
        <taxon>Ecdysozoa</taxon>
        <taxon>Arthropoda</taxon>
        <taxon>Hexapoda</taxon>
        <taxon>Insecta</taxon>
        <taxon>Pterygota</taxon>
        <taxon>Neoptera</taxon>
        <taxon>Endopterygota</taxon>
        <taxon>Coleoptera</taxon>
        <taxon>Polyphaga</taxon>
        <taxon>Elateriformia</taxon>
        <taxon>Elateroidea</taxon>
        <taxon>Elateridae</taxon>
        <taxon>Agrypninae</taxon>
        <taxon>Pyrophorini</taxon>
        <taxon>Ignelater</taxon>
    </lineage>
</organism>
<feature type="domain" description="HMG box" evidence="3">
    <location>
        <begin position="55"/>
        <end position="117"/>
    </location>
</feature>